<dbReference type="InterPro" id="IPR016040">
    <property type="entry name" value="NAD(P)-bd_dom"/>
</dbReference>
<dbReference type="InterPro" id="IPR005888">
    <property type="entry name" value="dTDP_Gluc_deHydtase"/>
</dbReference>
<feature type="domain" description="NAD(P)-binding" evidence="8">
    <location>
        <begin position="11"/>
        <end position="328"/>
    </location>
</feature>
<dbReference type="InterPro" id="IPR036291">
    <property type="entry name" value="NAD(P)-bd_dom_sf"/>
</dbReference>
<keyword evidence="6 7" id="KW-0456">Lyase</keyword>
<dbReference type="CDD" id="cd05246">
    <property type="entry name" value="dTDP_GD_SDR_e"/>
    <property type="match status" value="1"/>
</dbReference>
<evidence type="ECO:0000259" key="8">
    <source>
        <dbReference type="Pfam" id="PF16363"/>
    </source>
</evidence>
<dbReference type="AlphaFoldDB" id="A0A2K1Q2G4"/>
<dbReference type="GO" id="GO:0009225">
    <property type="term" value="P:nucleotide-sugar metabolic process"/>
    <property type="evidence" value="ECO:0007669"/>
    <property type="project" value="InterPro"/>
</dbReference>
<name>A0A2K1Q2G4_9GAMM</name>
<protein>
    <recommendedName>
        <fullName evidence="4 7">dTDP-glucose 4,6-dehydratase</fullName>
        <ecNumber evidence="4 7">4.2.1.46</ecNumber>
    </recommendedName>
</protein>
<organism evidence="9 10">
    <name type="scientific">Solilutibacter silvestris</name>
    <dbReference type="NCBI Taxonomy" id="1645665"/>
    <lineage>
        <taxon>Bacteria</taxon>
        <taxon>Pseudomonadati</taxon>
        <taxon>Pseudomonadota</taxon>
        <taxon>Gammaproteobacteria</taxon>
        <taxon>Lysobacterales</taxon>
        <taxon>Lysobacteraceae</taxon>
        <taxon>Solilutibacter</taxon>
    </lineage>
</organism>
<sequence>MSHPKTGNTWLVTGGAGFIGGNFVLEAVRSGVKIINLDALTYAGNLDTLKSLDGNPNHVFVHGDIGDRELVTKLLAEHRPDAVVNFAAESHVDRSIDGPAAFIHTNVVGTLVLLEAVRDYWKSLEGAARDDFRFYHVSTDEVYGTLGDTGLFTEETAYAPNSPYSASKAASDHLVRAFHHTYGLPVLTTNCSNNYGPYHFPEKLIPLVIAKALAGEPLPIYGDGEQVRDWLYVGDHCAAIRAVLAEGKVGETYNVGGNAEKQNIEVVKTICALLDQRKPKSDGSKYESQITYVKDRPGHDRRYAIDASKLKRELGWEPAHTFEQGIANTVDWYLANQPWVNRVLDGSYRLERIGQG</sequence>
<dbReference type="EMBL" id="NPZB01000001">
    <property type="protein sequence ID" value="PNS09223.1"/>
    <property type="molecule type" value="Genomic_DNA"/>
</dbReference>
<comment type="similarity">
    <text evidence="3 7">Belongs to the NAD(P)-dependent epimerase/dehydratase family. dTDP-glucose dehydratase subfamily.</text>
</comment>
<accession>A0A2K1Q2G4</accession>
<evidence type="ECO:0000313" key="10">
    <source>
        <dbReference type="Proteomes" id="UP000236220"/>
    </source>
</evidence>
<comment type="cofactor">
    <cofactor evidence="2 7">
        <name>NAD(+)</name>
        <dbReference type="ChEBI" id="CHEBI:57540"/>
    </cofactor>
</comment>
<evidence type="ECO:0000256" key="6">
    <source>
        <dbReference type="ARBA" id="ARBA00023239"/>
    </source>
</evidence>
<evidence type="ECO:0000256" key="2">
    <source>
        <dbReference type="ARBA" id="ARBA00001911"/>
    </source>
</evidence>
<keyword evidence="5" id="KW-0520">NAD</keyword>
<evidence type="ECO:0000256" key="5">
    <source>
        <dbReference type="ARBA" id="ARBA00023027"/>
    </source>
</evidence>
<dbReference type="Gene3D" id="3.90.25.10">
    <property type="entry name" value="UDP-galactose 4-epimerase, domain 1"/>
    <property type="match status" value="1"/>
</dbReference>
<dbReference type="NCBIfam" id="TIGR01181">
    <property type="entry name" value="dTDP_gluc_dehyt"/>
    <property type="match status" value="1"/>
</dbReference>
<dbReference type="OrthoDB" id="9803010at2"/>
<dbReference type="Gene3D" id="3.40.50.720">
    <property type="entry name" value="NAD(P)-binding Rossmann-like Domain"/>
    <property type="match status" value="1"/>
</dbReference>
<dbReference type="RefSeq" id="WP_103074295.1">
    <property type="nucleotide sequence ID" value="NZ_NPZB01000001.1"/>
</dbReference>
<dbReference type="Pfam" id="PF16363">
    <property type="entry name" value="GDP_Man_Dehyd"/>
    <property type="match status" value="1"/>
</dbReference>
<evidence type="ECO:0000313" key="9">
    <source>
        <dbReference type="EMBL" id="PNS09223.1"/>
    </source>
</evidence>
<evidence type="ECO:0000256" key="3">
    <source>
        <dbReference type="ARBA" id="ARBA00008178"/>
    </source>
</evidence>
<evidence type="ECO:0000256" key="4">
    <source>
        <dbReference type="ARBA" id="ARBA00011990"/>
    </source>
</evidence>
<comment type="caution">
    <text evidence="9">The sequence shown here is derived from an EMBL/GenBank/DDBJ whole genome shotgun (WGS) entry which is preliminary data.</text>
</comment>
<proteinExistence type="inferred from homology"/>
<dbReference type="SUPFAM" id="SSF51735">
    <property type="entry name" value="NAD(P)-binding Rossmann-fold domains"/>
    <property type="match status" value="1"/>
</dbReference>
<dbReference type="EC" id="4.2.1.46" evidence="4 7"/>
<keyword evidence="10" id="KW-1185">Reference proteome</keyword>
<comment type="catalytic activity">
    <reaction evidence="1 7">
        <text>dTDP-alpha-D-glucose = dTDP-4-dehydro-6-deoxy-alpha-D-glucose + H2O</text>
        <dbReference type="Rhea" id="RHEA:17221"/>
        <dbReference type="ChEBI" id="CHEBI:15377"/>
        <dbReference type="ChEBI" id="CHEBI:57477"/>
        <dbReference type="ChEBI" id="CHEBI:57649"/>
        <dbReference type="EC" id="4.2.1.46"/>
    </reaction>
</comment>
<reference evidence="9 10" key="1">
    <citation type="submission" date="2017-08" db="EMBL/GenBank/DDBJ databases">
        <title>Lysobacter sylvestris genome.</title>
        <authorList>
            <person name="Zhang D.-C."/>
            <person name="Albuquerque L."/>
            <person name="Franca L."/>
            <person name="Froufe H.J.C."/>
            <person name="Barroso C."/>
            <person name="Egas C."/>
            <person name="Da Costa M."/>
            <person name="Margesin R."/>
        </authorList>
    </citation>
    <scope>NUCLEOTIDE SEQUENCE [LARGE SCALE GENOMIC DNA]</scope>
    <source>
        <strain evidence="9 10">AM20-91</strain>
    </source>
</reference>
<dbReference type="Proteomes" id="UP000236220">
    <property type="component" value="Unassembled WGS sequence"/>
</dbReference>
<evidence type="ECO:0000256" key="7">
    <source>
        <dbReference type="RuleBase" id="RU004473"/>
    </source>
</evidence>
<dbReference type="GO" id="GO:0008460">
    <property type="term" value="F:dTDP-glucose 4,6-dehydratase activity"/>
    <property type="evidence" value="ECO:0007669"/>
    <property type="project" value="UniProtKB-EC"/>
</dbReference>
<evidence type="ECO:0000256" key="1">
    <source>
        <dbReference type="ARBA" id="ARBA00001539"/>
    </source>
</evidence>
<gene>
    <name evidence="9" type="ORF">Lysil_0852</name>
</gene>
<dbReference type="PANTHER" id="PTHR43000">
    <property type="entry name" value="DTDP-D-GLUCOSE 4,6-DEHYDRATASE-RELATED"/>
    <property type="match status" value="1"/>
</dbReference>